<dbReference type="SMART" id="SM00858">
    <property type="entry name" value="SAF"/>
    <property type="match status" value="1"/>
</dbReference>
<name>A0A150WRZ6_BDEBC</name>
<dbReference type="Gene3D" id="2.30.30.760">
    <property type="match status" value="1"/>
</dbReference>
<protein>
    <submittedName>
        <fullName evidence="5">Flagellar biosynthesis protein FlgA</fullName>
    </submittedName>
</protein>
<dbReference type="Gene3D" id="3.90.1210.10">
    <property type="entry name" value="Antifreeze-like/N-acetylneuraminic acid synthase C-terminal domain"/>
    <property type="match status" value="1"/>
</dbReference>
<proteinExistence type="predicted"/>
<dbReference type="PANTHER" id="PTHR36307">
    <property type="entry name" value="FLAGELLA BASAL BODY P-RING FORMATION PROTEIN FLGA"/>
    <property type="match status" value="1"/>
</dbReference>
<evidence type="ECO:0000256" key="3">
    <source>
        <dbReference type="ARBA" id="ARBA00022764"/>
    </source>
</evidence>
<dbReference type="InterPro" id="IPR017585">
    <property type="entry name" value="SAF_FlgA"/>
</dbReference>
<dbReference type="OrthoDB" id="5289505at2"/>
<accession>A0A150WRZ6</accession>
<dbReference type="EMBL" id="LUKE01000001">
    <property type="protein sequence ID" value="KYG67156.1"/>
    <property type="molecule type" value="Genomic_DNA"/>
</dbReference>
<dbReference type="PANTHER" id="PTHR36307:SF1">
    <property type="entry name" value="FLAGELLA BASAL BODY P-RING FORMATION PROTEIN FLGA"/>
    <property type="match status" value="1"/>
</dbReference>
<dbReference type="Proteomes" id="UP000075320">
    <property type="component" value="Unassembled WGS sequence"/>
</dbReference>
<keyword evidence="5" id="KW-0282">Flagellum</keyword>
<sequence>MKKLVFAFLMIASTTWARPEIEIPAQVEISQRPLLRLSDVARLTQGNANLLAFMDDVVLREDARDLVLASHMNAQEILTKVRSIMKNRDDVRLLNPSFKIPSQVKVSFSKEAISHEEVNRKILNHLNVTCPSCEYRVSVTKTPVPSQKEWDLDFSQMSTKGGFLLPLREGSDQIKWISGTIRVSQLTPVATRLILQGERVQSGDVRMVMTDVTYAKDSVVRAEDIQGQVAARSLAVGTPIWTSDLKREPAAKKGQIVKAMLGDETFEISVNMQAEDNGFIGDLIKVKNIETQKVMSGLVVEKGVVKLQ</sequence>
<evidence type="ECO:0000256" key="1">
    <source>
        <dbReference type="ARBA" id="ARBA00004418"/>
    </source>
</evidence>
<dbReference type="NCBIfam" id="TIGR03170">
    <property type="entry name" value="flgA_cterm"/>
    <property type="match status" value="1"/>
</dbReference>
<organism evidence="5 6">
    <name type="scientific">Bdellovibrio bacteriovorus</name>
    <dbReference type="NCBI Taxonomy" id="959"/>
    <lineage>
        <taxon>Bacteria</taxon>
        <taxon>Pseudomonadati</taxon>
        <taxon>Bdellovibrionota</taxon>
        <taxon>Bdellovibrionia</taxon>
        <taxon>Bdellovibrionales</taxon>
        <taxon>Pseudobdellovibrionaceae</taxon>
        <taxon>Bdellovibrio</taxon>
    </lineage>
</organism>
<dbReference type="GO" id="GO:0044780">
    <property type="term" value="P:bacterial-type flagellum assembly"/>
    <property type="evidence" value="ECO:0007669"/>
    <property type="project" value="InterPro"/>
</dbReference>
<dbReference type="AlphaFoldDB" id="A0A150WRZ6"/>
<dbReference type="GO" id="GO:0042597">
    <property type="term" value="C:periplasmic space"/>
    <property type="evidence" value="ECO:0007669"/>
    <property type="project" value="UniProtKB-SubCell"/>
</dbReference>
<keyword evidence="3" id="KW-0574">Periplasm</keyword>
<comment type="subcellular location">
    <subcellularLocation>
        <location evidence="1">Periplasm</location>
    </subcellularLocation>
</comment>
<gene>
    <name evidence="5" type="ORF">AZI86_09095</name>
</gene>
<comment type="caution">
    <text evidence="5">The sequence shown here is derived from an EMBL/GenBank/DDBJ whole genome shotgun (WGS) entry which is preliminary data.</text>
</comment>
<keyword evidence="5" id="KW-0969">Cilium</keyword>
<feature type="domain" description="SAF" evidence="4">
    <location>
        <begin position="185"/>
        <end position="246"/>
    </location>
</feature>
<reference evidence="5 6" key="1">
    <citation type="submission" date="2016-03" db="EMBL/GenBank/DDBJ databases">
        <authorList>
            <person name="Ploux O."/>
        </authorList>
    </citation>
    <scope>NUCLEOTIDE SEQUENCE [LARGE SCALE GENOMIC DNA]</scope>
    <source>
        <strain evidence="5 6">R0</strain>
    </source>
</reference>
<dbReference type="InterPro" id="IPR013974">
    <property type="entry name" value="SAF"/>
</dbReference>
<keyword evidence="5" id="KW-0966">Cell projection</keyword>
<dbReference type="CDD" id="cd11614">
    <property type="entry name" value="SAF_CpaB_FlgA_like"/>
    <property type="match status" value="1"/>
</dbReference>
<evidence type="ECO:0000313" key="5">
    <source>
        <dbReference type="EMBL" id="KYG67156.1"/>
    </source>
</evidence>
<dbReference type="Pfam" id="PF13144">
    <property type="entry name" value="ChapFlgA"/>
    <property type="match status" value="1"/>
</dbReference>
<keyword evidence="2" id="KW-0732">Signal</keyword>
<dbReference type="RefSeq" id="WP_061834732.1">
    <property type="nucleotide sequence ID" value="NZ_LUKE01000001.1"/>
</dbReference>
<keyword evidence="6" id="KW-1185">Reference proteome</keyword>
<dbReference type="InterPro" id="IPR039246">
    <property type="entry name" value="Flagellar_FlgA"/>
</dbReference>
<evidence type="ECO:0000259" key="4">
    <source>
        <dbReference type="SMART" id="SM00858"/>
    </source>
</evidence>
<evidence type="ECO:0000256" key="2">
    <source>
        <dbReference type="ARBA" id="ARBA00022729"/>
    </source>
</evidence>
<evidence type="ECO:0000313" key="6">
    <source>
        <dbReference type="Proteomes" id="UP000075320"/>
    </source>
</evidence>